<evidence type="ECO:0000256" key="1">
    <source>
        <dbReference type="ARBA" id="ARBA00004123"/>
    </source>
</evidence>
<dbReference type="EMBL" id="QZAT01000133">
    <property type="protein sequence ID" value="THX24002.1"/>
    <property type="molecule type" value="Genomic_DNA"/>
</dbReference>
<evidence type="ECO:0000256" key="7">
    <source>
        <dbReference type="PROSITE-ProRule" id="PRU00042"/>
    </source>
</evidence>
<dbReference type="PANTHER" id="PTHR40626">
    <property type="entry name" value="MIP31509P"/>
    <property type="match status" value="1"/>
</dbReference>
<dbReference type="GO" id="GO:0000785">
    <property type="term" value="C:chromatin"/>
    <property type="evidence" value="ECO:0007669"/>
    <property type="project" value="TreeGrafter"/>
</dbReference>
<proteinExistence type="predicted"/>
<keyword evidence="4 7" id="KW-0863">Zinc-finger</keyword>
<comment type="caution">
    <text evidence="10">The sequence shown here is derived from an EMBL/GenBank/DDBJ whole genome shotgun (WGS) entry which is preliminary data.</text>
</comment>
<evidence type="ECO:0000256" key="4">
    <source>
        <dbReference type="ARBA" id="ARBA00022771"/>
    </source>
</evidence>
<dbReference type="GO" id="GO:0006351">
    <property type="term" value="P:DNA-templated transcription"/>
    <property type="evidence" value="ECO:0007669"/>
    <property type="project" value="InterPro"/>
</dbReference>
<evidence type="ECO:0000256" key="8">
    <source>
        <dbReference type="SAM" id="MobiDB-lite"/>
    </source>
</evidence>
<dbReference type="InterPro" id="IPR051059">
    <property type="entry name" value="VerF-like"/>
</dbReference>
<keyword evidence="2" id="KW-0479">Metal-binding</keyword>
<evidence type="ECO:0000313" key="12">
    <source>
        <dbReference type="Proteomes" id="UP000310374"/>
    </source>
</evidence>
<dbReference type="EMBL" id="QZAL01000119">
    <property type="protein sequence ID" value="THW37469.1"/>
    <property type="molecule type" value="Genomic_DNA"/>
</dbReference>
<protein>
    <recommendedName>
        <fullName evidence="9">C2H2-type domain-containing protein</fullName>
    </recommendedName>
</protein>
<dbReference type="InterPro" id="IPR013087">
    <property type="entry name" value="Znf_C2H2_type"/>
</dbReference>
<dbReference type="SUPFAM" id="SSF57667">
    <property type="entry name" value="beta-beta-alpha zinc fingers"/>
    <property type="match status" value="1"/>
</dbReference>
<evidence type="ECO:0000259" key="9">
    <source>
        <dbReference type="PROSITE" id="PS50157"/>
    </source>
</evidence>
<gene>
    <name evidence="11" type="ORF">D6D12_07992</name>
    <name evidence="10" type="ORF">D6D22_07191</name>
</gene>
<keyword evidence="6" id="KW-0539">Nucleus</keyword>
<keyword evidence="5" id="KW-0862">Zinc</keyword>
<dbReference type="PANTHER" id="PTHR40626:SF10">
    <property type="entry name" value="C2H2-TYPE DOMAIN-CONTAINING PROTEIN"/>
    <property type="match status" value="1"/>
</dbReference>
<sequence>MPKGRPKSQVAPCRFCSKQFKRQEHLQRHERTRNPFPHTREKPYPCECGKDYARQDLLVRHQRLDHQIGTPASGSPPTPYDNVSPHLAPNDLTSCSTNMPSTQPMSESTVRNLTLPSTSQTVHSILDFQSTSGLDFLWDEAATTFDFLPSVFFNTDYPLSDLTDRAELHINPAPVPPAIDAYGTPQITPEIEVQPSRAPGIVFNDNDALLRRALVATSDAASSWLWTITTTTHSSLLHTVLSKAHILPKEFRLPSRHALSRYLESYFRAFDNHLPFVHRPTFSTKTAAPELVLSMAAVGALYRFEHPRGYLLYFAAKALVDDQIAQRSDHVVSHLTARSPEDRVARFSMTSPTIYIPKHILQTIQALLVLLTMSSWADSPIVRDSMSMAGKLAMLVREAALSVDDERPDGLAWEAWVRNEERRRTLFVAYVLFNLQSIAFSVPPMVLSHEVVLCLPSTEIEWNAQTAAEWENLRLTNVGAFEERCFQETLSQVLAGKSVYEYKTVSAFGNYVLIHGCYQQIFFERQASGGFLPFHRSTLRPDVVRIFEGALRAWQNSWEATAESTLDPQSPKGPLGFNATALLRLAYIRLNSNLPPFRRFDDIEPSPIINMFANATSQAVERSVSVDRAILQCLHALSIPVRAGVAYVARTQVDWSIQHALCNLECALLLCNWLESVACAVESSGMATLREDEKELLAALSSLVRETELMDDLLNIQDGYAVHFRRLAWCTTKLWAEIFSGGYVFEISHLVGTTLSDIADILEQRLLGGQIR</sequence>
<evidence type="ECO:0000313" key="13">
    <source>
        <dbReference type="Proteomes" id="UP000310687"/>
    </source>
</evidence>
<feature type="region of interest" description="Disordered" evidence="8">
    <location>
        <begin position="23"/>
        <end position="42"/>
    </location>
</feature>
<dbReference type="Proteomes" id="UP000310374">
    <property type="component" value="Unassembled WGS sequence"/>
</dbReference>
<dbReference type="InterPro" id="IPR036236">
    <property type="entry name" value="Znf_C2H2_sf"/>
</dbReference>
<keyword evidence="3" id="KW-0677">Repeat</keyword>
<feature type="domain" description="C2H2-type" evidence="9">
    <location>
        <begin position="44"/>
        <end position="71"/>
    </location>
</feature>
<reference evidence="12 13" key="1">
    <citation type="submission" date="2018-10" db="EMBL/GenBank/DDBJ databases">
        <title>Fifty Aureobasidium pullulans genomes reveal a recombining polyextremotolerant generalist.</title>
        <authorList>
            <person name="Gostincar C."/>
            <person name="Turk M."/>
            <person name="Zajc J."/>
            <person name="Gunde-Cimerman N."/>
        </authorList>
    </citation>
    <scope>NUCLEOTIDE SEQUENCE [LARGE SCALE GENOMIC DNA]</scope>
    <source>
        <strain evidence="11 12">EXF-10081</strain>
        <strain evidence="10 13">EXF-11013</strain>
    </source>
</reference>
<dbReference type="GO" id="GO:0005634">
    <property type="term" value="C:nucleus"/>
    <property type="evidence" value="ECO:0007669"/>
    <property type="project" value="UniProtKB-SubCell"/>
</dbReference>
<dbReference type="Gene3D" id="3.30.160.60">
    <property type="entry name" value="Classic Zinc Finger"/>
    <property type="match status" value="2"/>
</dbReference>
<dbReference type="AlphaFoldDB" id="A0A4S9DSE5"/>
<comment type="subcellular location">
    <subcellularLocation>
        <location evidence="1">Nucleus</location>
    </subcellularLocation>
</comment>
<name>A0A4S9DSE5_AURPU</name>
<feature type="domain" description="C2H2-type" evidence="9">
    <location>
        <begin position="11"/>
        <end position="43"/>
    </location>
</feature>
<evidence type="ECO:0000256" key="5">
    <source>
        <dbReference type="ARBA" id="ARBA00022833"/>
    </source>
</evidence>
<dbReference type="PROSITE" id="PS50157">
    <property type="entry name" value="ZINC_FINGER_C2H2_2"/>
    <property type="match status" value="2"/>
</dbReference>
<evidence type="ECO:0000256" key="6">
    <source>
        <dbReference type="ARBA" id="ARBA00023242"/>
    </source>
</evidence>
<evidence type="ECO:0000256" key="2">
    <source>
        <dbReference type="ARBA" id="ARBA00022723"/>
    </source>
</evidence>
<dbReference type="InterPro" id="IPR007219">
    <property type="entry name" value="XnlR_reg_dom"/>
</dbReference>
<dbReference type="Pfam" id="PF04082">
    <property type="entry name" value="Fungal_trans"/>
    <property type="match status" value="1"/>
</dbReference>
<accession>A0A4S9DSE5</accession>
<evidence type="ECO:0000313" key="10">
    <source>
        <dbReference type="EMBL" id="THW37469.1"/>
    </source>
</evidence>
<organism evidence="10 13">
    <name type="scientific">Aureobasidium pullulans</name>
    <name type="common">Black yeast</name>
    <name type="synonym">Pullularia pullulans</name>
    <dbReference type="NCBI Taxonomy" id="5580"/>
    <lineage>
        <taxon>Eukaryota</taxon>
        <taxon>Fungi</taxon>
        <taxon>Dikarya</taxon>
        <taxon>Ascomycota</taxon>
        <taxon>Pezizomycotina</taxon>
        <taxon>Dothideomycetes</taxon>
        <taxon>Dothideomycetidae</taxon>
        <taxon>Dothideales</taxon>
        <taxon>Saccotheciaceae</taxon>
        <taxon>Aureobasidium</taxon>
    </lineage>
</organism>
<dbReference type="GO" id="GO:0000978">
    <property type="term" value="F:RNA polymerase II cis-regulatory region sequence-specific DNA binding"/>
    <property type="evidence" value="ECO:0007669"/>
    <property type="project" value="InterPro"/>
</dbReference>
<dbReference type="GO" id="GO:0000981">
    <property type="term" value="F:DNA-binding transcription factor activity, RNA polymerase II-specific"/>
    <property type="evidence" value="ECO:0007669"/>
    <property type="project" value="InterPro"/>
</dbReference>
<evidence type="ECO:0000256" key="3">
    <source>
        <dbReference type="ARBA" id="ARBA00022737"/>
    </source>
</evidence>
<evidence type="ECO:0000313" key="11">
    <source>
        <dbReference type="EMBL" id="THX24002.1"/>
    </source>
</evidence>
<dbReference type="CDD" id="cd12148">
    <property type="entry name" value="fungal_TF_MHR"/>
    <property type="match status" value="1"/>
</dbReference>
<dbReference type="Proteomes" id="UP000310687">
    <property type="component" value="Unassembled WGS sequence"/>
</dbReference>
<dbReference type="GO" id="GO:0008270">
    <property type="term" value="F:zinc ion binding"/>
    <property type="evidence" value="ECO:0007669"/>
    <property type="project" value="UniProtKB-KW"/>
</dbReference>